<dbReference type="EMBL" id="QGKX02000088">
    <property type="protein sequence ID" value="KAF3588357.1"/>
    <property type="molecule type" value="Genomic_DNA"/>
</dbReference>
<comment type="caution">
    <text evidence="1">The sequence shown here is derived from an EMBL/GenBank/DDBJ whole genome shotgun (WGS) entry which is preliminary data.</text>
</comment>
<protein>
    <submittedName>
        <fullName evidence="1">Uncharacterized protein</fullName>
    </submittedName>
</protein>
<sequence length="256" mass="28728">MKFPFILRQDKSIGLEPRSWGQDPDPGLGTRNMEAGTWKPEAGVISSWNIFPQQFAPYFLVSCLKAGNSMIFFIGLLEFHHVLGCTCARSERIHSLIGDIWPGEWAIILDSIHTRGLDQDLVNALRAAITVAQDQVEYLYSTLVQAGLQFAFLEALWFHESRGGVYGSGPRNSERENLGEANCSFLRCLGLFILVLGDNLVDSWYRSRTLGHVETGDWMDYNLETRRLDGLSSRNPEAGWTIVLQPGGWLKFCPGT</sequence>
<dbReference type="AlphaFoldDB" id="A0A8S9S588"/>
<gene>
    <name evidence="1" type="ORF">F2Q69_00029018</name>
</gene>
<accession>A0A8S9S588</accession>
<evidence type="ECO:0000313" key="1">
    <source>
        <dbReference type="EMBL" id="KAF3588357.1"/>
    </source>
</evidence>
<proteinExistence type="predicted"/>
<organism evidence="1 2">
    <name type="scientific">Brassica cretica</name>
    <name type="common">Mustard</name>
    <dbReference type="NCBI Taxonomy" id="69181"/>
    <lineage>
        <taxon>Eukaryota</taxon>
        <taxon>Viridiplantae</taxon>
        <taxon>Streptophyta</taxon>
        <taxon>Embryophyta</taxon>
        <taxon>Tracheophyta</taxon>
        <taxon>Spermatophyta</taxon>
        <taxon>Magnoliopsida</taxon>
        <taxon>eudicotyledons</taxon>
        <taxon>Gunneridae</taxon>
        <taxon>Pentapetalae</taxon>
        <taxon>rosids</taxon>
        <taxon>malvids</taxon>
        <taxon>Brassicales</taxon>
        <taxon>Brassicaceae</taxon>
        <taxon>Brassiceae</taxon>
        <taxon>Brassica</taxon>
    </lineage>
</organism>
<dbReference type="Proteomes" id="UP000712600">
    <property type="component" value="Unassembled WGS sequence"/>
</dbReference>
<reference evidence="1" key="1">
    <citation type="submission" date="2019-12" db="EMBL/GenBank/DDBJ databases">
        <title>Genome sequencing and annotation of Brassica cretica.</title>
        <authorList>
            <person name="Studholme D.J."/>
            <person name="Sarris P."/>
        </authorList>
    </citation>
    <scope>NUCLEOTIDE SEQUENCE</scope>
    <source>
        <strain evidence="1">PFS-109/04</strain>
        <tissue evidence="1">Leaf</tissue>
    </source>
</reference>
<name>A0A8S9S588_BRACR</name>
<evidence type="ECO:0000313" key="2">
    <source>
        <dbReference type="Proteomes" id="UP000712600"/>
    </source>
</evidence>